<evidence type="ECO:0000256" key="2">
    <source>
        <dbReference type="SAM" id="Coils"/>
    </source>
</evidence>
<dbReference type="Pfam" id="PF06384">
    <property type="entry name" value="ICAT"/>
    <property type="match status" value="1"/>
</dbReference>
<evidence type="ECO:0000259" key="3">
    <source>
        <dbReference type="Pfam" id="PF06384"/>
    </source>
</evidence>
<name>A0ABP0G8R4_CLALP</name>
<comment type="similarity">
    <text evidence="1">Belongs to the CTNNBIP1 family.</text>
</comment>
<evidence type="ECO:0000256" key="1">
    <source>
        <dbReference type="ARBA" id="ARBA00006505"/>
    </source>
</evidence>
<dbReference type="PANTHER" id="PTHR16505:SF8">
    <property type="entry name" value="PROTEIN LZIC"/>
    <property type="match status" value="1"/>
</dbReference>
<evidence type="ECO:0000313" key="5">
    <source>
        <dbReference type="Proteomes" id="UP001642483"/>
    </source>
</evidence>
<comment type="caution">
    <text evidence="4">The sequence shown here is derived from an EMBL/GenBank/DDBJ whole genome shotgun (WGS) entry which is preliminary data.</text>
</comment>
<evidence type="ECO:0000313" key="4">
    <source>
        <dbReference type="EMBL" id="CAK8687184.1"/>
    </source>
</evidence>
<sequence length="191" mass="21591">MASRGKNESKILQNNLMDQIDRLVHQLADLEESKEDLEDEYEEMKNETMEQLKEVQEALEKMVKGDISLVNEVNAMQLAIQAAISEAFKTPEVIRLFAKKEPGQLRTRLSSIERDCKVGKLPKDSYIQQKLEILTAVKKLGEELTSDEHLFLSQHGKSSLSEFSEVLSNQPKADEVLAVAGSNVKQSQKNF</sequence>
<dbReference type="Proteomes" id="UP001642483">
    <property type="component" value="Unassembled WGS sequence"/>
</dbReference>
<feature type="domain" description="Beta-catenin-interacting ICAT" evidence="3">
    <location>
        <begin position="112"/>
        <end position="186"/>
    </location>
</feature>
<dbReference type="InterPro" id="IPR036911">
    <property type="entry name" value="ICAT_sf"/>
</dbReference>
<gene>
    <name evidence="4" type="ORF">CVLEPA_LOCUS19253</name>
</gene>
<dbReference type="InterPro" id="IPR040065">
    <property type="entry name" value="LZIC"/>
</dbReference>
<dbReference type="InterPro" id="IPR009428">
    <property type="entry name" value="ICAT_dom"/>
</dbReference>
<proteinExistence type="inferred from homology"/>
<reference evidence="4 5" key="1">
    <citation type="submission" date="2024-02" db="EMBL/GenBank/DDBJ databases">
        <authorList>
            <person name="Daric V."/>
            <person name="Darras S."/>
        </authorList>
    </citation>
    <scope>NUCLEOTIDE SEQUENCE [LARGE SCALE GENOMIC DNA]</scope>
</reference>
<keyword evidence="5" id="KW-1185">Reference proteome</keyword>
<dbReference type="PANTHER" id="PTHR16505">
    <property type="entry name" value="PROTEIN LZIC"/>
    <property type="match status" value="1"/>
</dbReference>
<feature type="coiled-coil region" evidence="2">
    <location>
        <begin position="13"/>
        <end position="65"/>
    </location>
</feature>
<dbReference type="EMBL" id="CAWYQH010000103">
    <property type="protein sequence ID" value="CAK8687184.1"/>
    <property type="molecule type" value="Genomic_DNA"/>
</dbReference>
<keyword evidence="2" id="KW-0175">Coiled coil</keyword>
<dbReference type="SUPFAM" id="SSF81730">
    <property type="entry name" value="beta-catenin-interacting protein ICAT"/>
    <property type="match status" value="1"/>
</dbReference>
<dbReference type="Gene3D" id="1.10.10.490">
    <property type="entry name" value="Beta-catenin-interacting ICAT"/>
    <property type="match status" value="1"/>
</dbReference>
<protein>
    <recommendedName>
        <fullName evidence="3">Beta-catenin-interacting ICAT domain-containing protein</fullName>
    </recommendedName>
</protein>
<accession>A0ABP0G8R4</accession>
<organism evidence="4 5">
    <name type="scientific">Clavelina lepadiformis</name>
    <name type="common">Light-bulb sea squirt</name>
    <name type="synonym">Ascidia lepadiformis</name>
    <dbReference type="NCBI Taxonomy" id="159417"/>
    <lineage>
        <taxon>Eukaryota</taxon>
        <taxon>Metazoa</taxon>
        <taxon>Chordata</taxon>
        <taxon>Tunicata</taxon>
        <taxon>Ascidiacea</taxon>
        <taxon>Aplousobranchia</taxon>
        <taxon>Clavelinidae</taxon>
        <taxon>Clavelina</taxon>
    </lineage>
</organism>